<gene>
    <name evidence="3" type="ORF">UC8_14400</name>
</gene>
<dbReference type="PANTHER" id="PTHR35894">
    <property type="entry name" value="GENERAL SECRETION PATHWAY PROTEIN A-RELATED"/>
    <property type="match status" value="1"/>
</dbReference>
<dbReference type="PANTHER" id="PTHR35894:SF1">
    <property type="entry name" value="PHOSPHORIBULOKINASE _ URIDINE KINASE FAMILY"/>
    <property type="match status" value="1"/>
</dbReference>
<organism evidence="3 4">
    <name type="scientific">Roseimaritima ulvae</name>
    <dbReference type="NCBI Taxonomy" id="980254"/>
    <lineage>
        <taxon>Bacteria</taxon>
        <taxon>Pseudomonadati</taxon>
        <taxon>Planctomycetota</taxon>
        <taxon>Planctomycetia</taxon>
        <taxon>Pirellulales</taxon>
        <taxon>Pirellulaceae</taxon>
        <taxon>Roseimaritima</taxon>
    </lineage>
</organism>
<dbReference type="RefSeq" id="WP_068132439.1">
    <property type="nucleotide sequence ID" value="NZ_CP042914.1"/>
</dbReference>
<dbReference type="Gene3D" id="3.40.50.300">
    <property type="entry name" value="P-loop containing nucleotide triphosphate hydrolases"/>
    <property type="match status" value="1"/>
</dbReference>
<dbReference type="GO" id="GO:0016887">
    <property type="term" value="F:ATP hydrolysis activity"/>
    <property type="evidence" value="ECO:0007669"/>
    <property type="project" value="InterPro"/>
</dbReference>
<evidence type="ECO:0000259" key="2">
    <source>
        <dbReference type="SMART" id="SM00382"/>
    </source>
</evidence>
<protein>
    <submittedName>
        <fullName evidence="3">AAA domain (Dynein-related subfamily)</fullName>
    </submittedName>
</protein>
<dbReference type="KEGG" id="rul:UC8_14400"/>
<dbReference type="Pfam" id="PF13401">
    <property type="entry name" value="AAA_22"/>
    <property type="match status" value="1"/>
</dbReference>
<dbReference type="InterPro" id="IPR027417">
    <property type="entry name" value="P-loop_NTPase"/>
</dbReference>
<evidence type="ECO:0000313" key="3">
    <source>
        <dbReference type="EMBL" id="QEG39445.1"/>
    </source>
</evidence>
<proteinExistence type="predicted"/>
<dbReference type="InterPro" id="IPR052026">
    <property type="entry name" value="ExeA_AAA_ATPase_DNA-bind"/>
</dbReference>
<dbReference type="InterPro" id="IPR003593">
    <property type="entry name" value="AAA+_ATPase"/>
</dbReference>
<feature type="domain" description="AAA+ ATPase" evidence="2">
    <location>
        <begin position="41"/>
        <end position="193"/>
    </location>
</feature>
<dbReference type="InterPro" id="IPR049945">
    <property type="entry name" value="AAA_22"/>
</dbReference>
<dbReference type="Proteomes" id="UP000325286">
    <property type="component" value="Chromosome"/>
</dbReference>
<evidence type="ECO:0000313" key="4">
    <source>
        <dbReference type="Proteomes" id="UP000325286"/>
    </source>
</evidence>
<feature type="region of interest" description="Disordered" evidence="1">
    <location>
        <begin position="377"/>
        <end position="404"/>
    </location>
</feature>
<dbReference type="SMART" id="SM00382">
    <property type="entry name" value="AAA"/>
    <property type="match status" value="1"/>
</dbReference>
<dbReference type="AlphaFoldDB" id="A0A5B9QPK4"/>
<dbReference type="EMBL" id="CP042914">
    <property type="protein sequence ID" value="QEG39445.1"/>
    <property type="molecule type" value="Genomic_DNA"/>
</dbReference>
<name>A0A5B9QPK4_9BACT</name>
<dbReference type="SUPFAM" id="SSF52540">
    <property type="entry name" value="P-loop containing nucleoside triphosphate hydrolases"/>
    <property type="match status" value="1"/>
</dbReference>
<dbReference type="OrthoDB" id="227226at2"/>
<evidence type="ECO:0000256" key="1">
    <source>
        <dbReference type="SAM" id="MobiDB-lite"/>
    </source>
</evidence>
<feature type="region of interest" description="Disordered" evidence="1">
    <location>
        <begin position="270"/>
        <end position="313"/>
    </location>
</feature>
<accession>A0A5B9QPK4</accession>
<sequence>MTRSTPSDLPIFSSAPDTRLFQPLGAIESCREQLEAMLRTDAGLGLLIGPPGTGKSLLCQVLAETLRDPFEVVLLAEAAPRDQLSLLQNILFHLNMPYKNISEGELRLSLIDRLTQSVHSRDHGLVLIVDEAQSLPNSILEEIRMITNIVRGGRSCVRTVLAGNHELEDRISQSGLESLAQRVAVRCYLHPFNQADTGNYLRATLAAAENGPSIDEEAVAAIHFATGGVPRLIAQLMRLVLQSTTGDAIHADHVNQAWANSRQLASPVLEPEYRQPSPSENNTAENNTAENNTAENDISESGINETDINETDITADDISADDIVEFGELSCDDEAPAESVAEPAATQAPAVAENMPEIAAELDRVTDSLLRISEQQYDESDQLEDSGELEDSCALEASDESEDSCQLEDLSQLNEAGEPDDANELDETWDLEDLPGVAATSLDSEFESDNTIIDAAVQWSPEEPIPADDQLADDEPVQAAPLPLVPLVEPQTLFGDGFDEEETVPGAAVSSLPPATVLSMEDASTTDTALPADNVSETDHASTIDDSCQPEHDLHSEVACISVEASTVQWDSDPLPPTPAIGTDGVGSSEPLQDDICLNDDSDMLIIEDVVDIEPAPVRGVVFDDDPTDSVDYQRLLNRMRQG</sequence>
<reference evidence="3 4" key="1">
    <citation type="submission" date="2019-08" db="EMBL/GenBank/DDBJ databases">
        <title>Deep-cultivation of Planctomycetes and their phenomic and genomic characterization uncovers novel biology.</title>
        <authorList>
            <person name="Wiegand S."/>
            <person name="Jogler M."/>
            <person name="Boedeker C."/>
            <person name="Pinto D."/>
            <person name="Vollmers J."/>
            <person name="Rivas-Marin E."/>
            <person name="Kohn T."/>
            <person name="Peeters S.H."/>
            <person name="Heuer A."/>
            <person name="Rast P."/>
            <person name="Oberbeckmann S."/>
            <person name="Bunk B."/>
            <person name="Jeske O."/>
            <person name="Meyerdierks A."/>
            <person name="Storesund J.E."/>
            <person name="Kallscheuer N."/>
            <person name="Luecker S."/>
            <person name="Lage O.M."/>
            <person name="Pohl T."/>
            <person name="Merkel B.J."/>
            <person name="Hornburger P."/>
            <person name="Mueller R.-W."/>
            <person name="Bruemmer F."/>
            <person name="Labrenz M."/>
            <person name="Spormann A.M."/>
            <person name="Op den Camp H."/>
            <person name="Overmann J."/>
            <person name="Amann R."/>
            <person name="Jetten M.S.M."/>
            <person name="Mascher T."/>
            <person name="Medema M.H."/>
            <person name="Devos D.P."/>
            <person name="Kaster A.-K."/>
            <person name="Ovreas L."/>
            <person name="Rohde M."/>
            <person name="Galperin M.Y."/>
            <person name="Jogler C."/>
        </authorList>
    </citation>
    <scope>NUCLEOTIDE SEQUENCE [LARGE SCALE GENOMIC DNA]</scope>
    <source>
        <strain evidence="3 4">UC8</strain>
    </source>
</reference>
<keyword evidence="4" id="KW-1185">Reference proteome</keyword>
<feature type="compositionally biased region" description="Low complexity" evidence="1">
    <location>
        <begin position="280"/>
        <end position="296"/>
    </location>
</feature>
<dbReference type="CDD" id="cd00009">
    <property type="entry name" value="AAA"/>
    <property type="match status" value="1"/>
</dbReference>